<accession>A0ABR4C449</accession>
<evidence type="ECO:0000313" key="2">
    <source>
        <dbReference type="Proteomes" id="UP001595075"/>
    </source>
</evidence>
<organism evidence="1 2">
    <name type="scientific">Oculimacula yallundae</name>
    <dbReference type="NCBI Taxonomy" id="86028"/>
    <lineage>
        <taxon>Eukaryota</taxon>
        <taxon>Fungi</taxon>
        <taxon>Dikarya</taxon>
        <taxon>Ascomycota</taxon>
        <taxon>Pezizomycotina</taxon>
        <taxon>Leotiomycetes</taxon>
        <taxon>Helotiales</taxon>
        <taxon>Ploettnerulaceae</taxon>
        <taxon>Oculimacula</taxon>
    </lineage>
</organism>
<name>A0ABR4C449_9HELO</name>
<proteinExistence type="predicted"/>
<keyword evidence="2" id="KW-1185">Reference proteome</keyword>
<dbReference type="EMBL" id="JAZHXI010000014">
    <property type="protein sequence ID" value="KAL2064292.1"/>
    <property type="molecule type" value="Genomic_DNA"/>
</dbReference>
<gene>
    <name evidence="1" type="ORF">VTL71DRAFT_4786</name>
</gene>
<protein>
    <submittedName>
        <fullName evidence="1">Uncharacterized protein</fullName>
    </submittedName>
</protein>
<evidence type="ECO:0000313" key="1">
    <source>
        <dbReference type="EMBL" id="KAL2064292.1"/>
    </source>
</evidence>
<sequence length="100" mass="10874">MLKPGSSLKPCPDRFLFLFKNDSIKRTTTSNGCVMVKSLCNLGVVIFARIKATLPSIESPCSMMLPSLVPPPSLQLHPAQNSMKSTVHLACANQHSPIRP</sequence>
<reference evidence="1 2" key="1">
    <citation type="journal article" date="2024" name="Commun. Biol.">
        <title>Comparative genomic analysis of thermophilic fungi reveals convergent evolutionary adaptations and gene losses.</title>
        <authorList>
            <person name="Steindorff A.S."/>
            <person name="Aguilar-Pontes M.V."/>
            <person name="Robinson A.J."/>
            <person name="Andreopoulos B."/>
            <person name="LaButti K."/>
            <person name="Kuo A."/>
            <person name="Mondo S."/>
            <person name="Riley R."/>
            <person name="Otillar R."/>
            <person name="Haridas S."/>
            <person name="Lipzen A."/>
            <person name="Grimwood J."/>
            <person name="Schmutz J."/>
            <person name="Clum A."/>
            <person name="Reid I.D."/>
            <person name="Moisan M.C."/>
            <person name="Butler G."/>
            <person name="Nguyen T.T.M."/>
            <person name="Dewar K."/>
            <person name="Conant G."/>
            <person name="Drula E."/>
            <person name="Henrissat B."/>
            <person name="Hansel C."/>
            <person name="Singer S."/>
            <person name="Hutchinson M.I."/>
            <person name="de Vries R.P."/>
            <person name="Natvig D.O."/>
            <person name="Powell A.J."/>
            <person name="Tsang A."/>
            <person name="Grigoriev I.V."/>
        </authorList>
    </citation>
    <scope>NUCLEOTIDE SEQUENCE [LARGE SCALE GENOMIC DNA]</scope>
    <source>
        <strain evidence="1 2">CBS 494.80</strain>
    </source>
</reference>
<comment type="caution">
    <text evidence="1">The sequence shown here is derived from an EMBL/GenBank/DDBJ whole genome shotgun (WGS) entry which is preliminary data.</text>
</comment>
<dbReference type="Proteomes" id="UP001595075">
    <property type="component" value="Unassembled WGS sequence"/>
</dbReference>